<reference evidence="1" key="1">
    <citation type="submission" date="2023-10" db="EMBL/GenBank/DDBJ databases">
        <title>Two new lytic phages for Micrococcus sp. strain 1402.</title>
        <authorList>
            <person name="Petrzik K."/>
        </authorList>
    </citation>
    <scope>NUCLEOTIDE SEQUENCE</scope>
</reference>
<protein>
    <recommendedName>
        <fullName evidence="2">Tail terminator</fullName>
    </recommendedName>
</protein>
<sequence>MDQLSIAEGATAAITDAEGFDGTNLIPAVRKTLKQILDITFPNEAPFSTNPAEWGTQAWIYVHTPMSSDDVDSVLMNVLN</sequence>
<accession>A0AAU6R695</accession>
<name>A0AAU6R695_9CAUD</name>
<organism evidence="1">
    <name type="scientific">Micrococcus phage Kurnik</name>
    <dbReference type="NCBI Taxonomy" id="3092208"/>
    <lineage>
        <taxon>Viruses</taxon>
        <taxon>Duplodnaviria</taxon>
        <taxon>Heunggongvirae</taxon>
        <taxon>Uroviricota</taxon>
        <taxon>Caudoviricetes</taxon>
    </lineage>
</organism>
<dbReference type="EMBL" id="OR756649">
    <property type="protein sequence ID" value="WZE63515.1"/>
    <property type="molecule type" value="Genomic_DNA"/>
</dbReference>
<proteinExistence type="predicted"/>
<evidence type="ECO:0008006" key="2">
    <source>
        <dbReference type="Google" id="ProtNLM"/>
    </source>
</evidence>
<evidence type="ECO:0000313" key="1">
    <source>
        <dbReference type="EMBL" id="WZE63515.1"/>
    </source>
</evidence>